<proteinExistence type="predicted"/>
<protein>
    <submittedName>
        <fullName evidence="2">Tetratricopeptide repeat protein</fullName>
    </submittedName>
</protein>
<evidence type="ECO:0000313" key="2">
    <source>
        <dbReference type="EMBL" id="MCM2535902.1"/>
    </source>
</evidence>
<dbReference type="PROSITE" id="PS50005">
    <property type="entry name" value="TPR"/>
    <property type="match status" value="1"/>
</dbReference>
<sequence>MVYLNISPLLINVLTGRSLEEIPASPNISDLPGSYVQLVAKNSKKIPSAFPSNIQPLVCKNCGKKAKYDLGHVTINVEKYKRDQTEEIDKYIQTTGYFRCKHCNSTGKWEITKEYRMMALSALLTFNSPLAEDRFTFGKNMLFDGSSHKYATDAEEYLLKKIMNSNEDSFLWNRLGNLYYKGGRADLAVAAFEYSVSIDPLQTESLFSLGMILSNIEPKEAANQYHRMLISAFKYTRMDASNLRDLLSNGLRDLFYLNSISNGEISVIPPMSLYQELQIEIPSSEDSSLNIIEGEVDSGNLESFYPIAEIFMGKRREELSGKKVYFVRKKKKRKKK</sequence>
<evidence type="ECO:0000313" key="3">
    <source>
        <dbReference type="Proteomes" id="UP001523262"/>
    </source>
</evidence>
<dbReference type="Gene3D" id="1.25.40.10">
    <property type="entry name" value="Tetratricopeptide repeat domain"/>
    <property type="match status" value="1"/>
</dbReference>
<keyword evidence="1" id="KW-0802">TPR repeat</keyword>
<dbReference type="InterPro" id="IPR019734">
    <property type="entry name" value="TPR_rpt"/>
</dbReference>
<dbReference type="SUPFAM" id="SSF48452">
    <property type="entry name" value="TPR-like"/>
    <property type="match status" value="1"/>
</dbReference>
<name>A0ABT0WHW7_9BACI</name>
<accession>A0ABT0WHW7</accession>
<feature type="repeat" description="TPR" evidence="1">
    <location>
        <begin position="169"/>
        <end position="202"/>
    </location>
</feature>
<dbReference type="EMBL" id="JAMQCR010000003">
    <property type="protein sequence ID" value="MCM2535902.1"/>
    <property type="molecule type" value="Genomic_DNA"/>
</dbReference>
<keyword evidence="3" id="KW-1185">Reference proteome</keyword>
<comment type="caution">
    <text evidence="2">The sequence shown here is derived from an EMBL/GenBank/DDBJ whole genome shotgun (WGS) entry which is preliminary data.</text>
</comment>
<dbReference type="Proteomes" id="UP001523262">
    <property type="component" value="Unassembled WGS sequence"/>
</dbReference>
<gene>
    <name evidence="2" type="ORF">NDK43_30945</name>
</gene>
<dbReference type="InterPro" id="IPR011990">
    <property type="entry name" value="TPR-like_helical_dom_sf"/>
</dbReference>
<reference evidence="2 3" key="1">
    <citation type="submission" date="2022-06" db="EMBL/GenBank/DDBJ databases">
        <authorList>
            <person name="Jeon C.O."/>
        </authorList>
    </citation>
    <scope>NUCLEOTIDE SEQUENCE [LARGE SCALE GENOMIC DNA]</scope>
    <source>
        <strain evidence="2 3">KCTC 13943</strain>
    </source>
</reference>
<organism evidence="2 3">
    <name type="scientific">Neobacillus pocheonensis</name>
    <dbReference type="NCBI Taxonomy" id="363869"/>
    <lineage>
        <taxon>Bacteria</taxon>
        <taxon>Bacillati</taxon>
        <taxon>Bacillota</taxon>
        <taxon>Bacilli</taxon>
        <taxon>Bacillales</taxon>
        <taxon>Bacillaceae</taxon>
        <taxon>Neobacillus</taxon>
    </lineage>
</organism>
<evidence type="ECO:0000256" key="1">
    <source>
        <dbReference type="PROSITE-ProRule" id="PRU00339"/>
    </source>
</evidence>